<evidence type="ECO:0000313" key="3">
    <source>
        <dbReference type="Proteomes" id="UP001218246"/>
    </source>
</evidence>
<evidence type="ECO:0000313" key="2">
    <source>
        <dbReference type="EMBL" id="MDG5754321.1"/>
    </source>
</evidence>
<accession>A0ABT6H4N6</accession>
<keyword evidence="3" id="KW-1185">Reference proteome</keyword>
<dbReference type="EC" id="1.-.-.-" evidence="2"/>
<dbReference type="Gene3D" id="3.50.50.60">
    <property type="entry name" value="FAD/NAD(P)-binding domain"/>
    <property type="match status" value="1"/>
</dbReference>
<dbReference type="InterPro" id="IPR006076">
    <property type="entry name" value="FAD-dep_OxRdtase"/>
</dbReference>
<dbReference type="InterPro" id="IPR036188">
    <property type="entry name" value="FAD/NAD-bd_sf"/>
</dbReference>
<organism evidence="2 3">
    <name type="scientific">Ectobacillus antri</name>
    <dbReference type="NCBI Taxonomy" id="2486280"/>
    <lineage>
        <taxon>Bacteria</taxon>
        <taxon>Bacillati</taxon>
        <taxon>Bacillota</taxon>
        <taxon>Bacilli</taxon>
        <taxon>Bacillales</taxon>
        <taxon>Bacillaceae</taxon>
        <taxon>Ectobacillus</taxon>
    </lineage>
</organism>
<comment type="caution">
    <text evidence="2">The sequence shown here is derived from an EMBL/GenBank/DDBJ whole genome shotgun (WGS) entry which is preliminary data.</text>
</comment>
<dbReference type="Gene3D" id="3.30.9.10">
    <property type="entry name" value="D-Amino Acid Oxidase, subunit A, domain 2"/>
    <property type="match status" value="1"/>
</dbReference>
<feature type="domain" description="FAD dependent oxidoreductase" evidence="1">
    <location>
        <begin position="30"/>
        <end position="382"/>
    </location>
</feature>
<dbReference type="RefSeq" id="WP_124563096.1">
    <property type="nucleotide sequence ID" value="NZ_JARRRY010000004.1"/>
</dbReference>
<dbReference type="Proteomes" id="UP001218246">
    <property type="component" value="Unassembled WGS sequence"/>
</dbReference>
<proteinExistence type="predicted"/>
<protein>
    <submittedName>
        <fullName evidence="2">FAD-dependent oxidoreductase</fullName>
        <ecNumber evidence="2">1.-.-.-</ecNumber>
    </submittedName>
</protein>
<dbReference type="Pfam" id="PF01266">
    <property type="entry name" value="DAO"/>
    <property type="match status" value="1"/>
</dbReference>
<keyword evidence="2" id="KW-0560">Oxidoreductase</keyword>
<dbReference type="GO" id="GO:0016491">
    <property type="term" value="F:oxidoreductase activity"/>
    <property type="evidence" value="ECO:0007669"/>
    <property type="project" value="UniProtKB-KW"/>
</dbReference>
<dbReference type="SUPFAM" id="SSF51905">
    <property type="entry name" value="FAD/NAD(P)-binding domain"/>
    <property type="match status" value="1"/>
</dbReference>
<sequence length="404" mass="45858">MELYNGKPYWLTTYPHAPAYPKLEEDITCDVLIVGGGSCGAQCAYYMADTGLDVVVVDQRKVGHGSTCTNTALVQYLGDKMLYQLVNSFGETNAIRHTKLCEQAIADIKSACNALHIDAEYVQRASLYYASCEEDVAKLEKEYGYLQKHGFMADMLTEEQIGKWYPFKKRAALYVQNDGELNPYKFTIGLLEKAKQKSVRIFEETAINGKVFEEDGAIFYTKTNHTIKAKHVIIASGYEGLNFKKDKNALLTTTYAIVTNPVEDFSSWHERTLIWETARPYIYMRTTADNRIIIGGLDDDMISPTEREGKLPHKRDKLVGEFQKLFPNLSVRPEFYLGAYYAGTHDGLPMLGHYEEMPNCHMIFGYGDNGLVYNMLLAKITRDVITKGTHEALDIYLHTRPMMQ</sequence>
<name>A0ABT6H4N6_9BACI</name>
<dbReference type="EMBL" id="JARULN010000007">
    <property type="protein sequence ID" value="MDG5754321.1"/>
    <property type="molecule type" value="Genomic_DNA"/>
</dbReference>
<dbReference type="PANTHER" id="PTHR13847:SF201">
    <property type="entry name" value="PUTATIBE OXIDOREDUCTASE"/>
    <property type="match status" value="1"/>
</dbReference>
<gene>
    <name evidence="2" type="ORF">P6P90_10095</name>
</gene>
<evidence type="ECO:0000259" key="1">
    <source>
        <dbReference type="Pfam" id="PF01266"/>
    </source>
</evidence>
<reference evidence="2 3" key="1">
    <citation type="submission" date="2023-04" db="EMBL/GenBank/DDBJ databases">
        <title>Ectobacillus antri isolated from activated sludge.</title>
        <authorList>
            <person name="Yan P."/>
            <person name="Liu X."/>
        </authorList>
    </citation>
    <scope>NUCLEOTIDE SEQUENCE [LARGE SCALE GENOMIC DNA]</scope>
    <source>
        <strain evidence="2 3">C18H</strain>
    </source>
</reference>
<dbReference type="PANTHER" id="PTHR13847">
    <property type="entry name" value="SARCOSINE DEHYDROGENASE-RELATED"/>
    <property type="match status" value="1"/>
</dbReference>